<name>A0A8S4QHU2_9NEOP</name>
<sequence length="210" mass="24011">MSEKGIDVSHWNGEIDWLKVAKDEVRFAFAKATEGETFQDTKFGQNFQSMKDNNVQAGAYHVFRMTSTPEGQLNNIVNELKKANFEPGTNKLAVSATTGICEGRTTKCDDPTKHTNTQRAEKLHSLLTQLNEKGYSPIVYASPKTWNDYYTQEEHNFSHYPLWVADWRGRSEPELPKDWKDAGKNYTYWNYTSQGEVNGIEGQVPLDQTF</sequence>
<keyword evidence="3" id="KW-0326">Glycosidase</keyword>
<comment type="caution">
    <text evidence="4">The sequence shown here is derived from an EMBL/GenBank/DDBJ whole genome shotgun (WGS) entry which is preliminary data.</text>
</comment>
<keyword evidence="5" id="KW-1185">Reference proteome</keyword>
<gene>
    <name evidence="4" type="primary">jg21623</name>
    <name evidence="4" type="ORF">PAEG_LOCUS2984</name>
</gene>
<dbReference type="Pfam" id="PF01183">
    <property type="entry name" value="Glyco_hydro_25"/>
    <property type="match status" value="1"/>
</dbReference>
<dbReference type="PANTHER" id="PTHR34135:SF2">
    <property type="entry name" value="LYSOZYME"/>
    <property type="match status" value="1"/>
</dbReference>
<dbReference type="Gene3D" id="3.20.20.80">
    <property type="entry name" value="Glycosidases"/>
    <property type="match status" value="1"/>
</dbReference>
<dbReference type="GO" id="GO:0016052">
    <property type="term" value="P:carbohydrate catabolic process"/>
    <property type="evidence" value="ECO:0007669"/>
    <property type="project" value="TreeGrafter"/>
</dbReference>
<evidence type="ECO:0000313" key="5">
    <source>
        <dbReference type="Proteomes" id="UP000838756"/>
    </source>
</evidence>
<organism evidence="4 5">
    <name type="scientific">Pararge aegeria aegeria</name>
    <dbReference type="NCBI Taxonomy" id="348720"/>
    <lineage>
        <taxon>Eukaryota</taxon>
        <taxon>Metazoa</taxon>
        <taxon>Ecdysozoa</taxon>
        <taxon>Arthropoda</taxon>
        <taxon>Hexapoda</taxon>
        <taxon>Insecta</taxon>
        <taxon>Pterygota</taxon>
        <taxon>Neoptera</taxon>
        <taxon>Endopterygota</taxon>
        <taxon>Lepidoptera</taxon>
        <taxon>Glossata</taxon>
        <taxon>Ditrysia</taxon>
        <taxon>Papilionoidea</taxon>
        <taxon>Nymphalidae</taxon>
        <taxon>Satyrinae</taxon>
        <taxon>Satyrini</taxon>
        <taxon>Parargina</taxon>
        <taxon>Pararge</taxon>
    </lineage>
</organism>
<dbReference type="OrthoDB" id="6590422at2759"/>
<dbReference type="InterPro" id="IPR002053">
    <property type="entry name" value="Glyco_hydro_25"/>
</dbReference>
<dbReference type="PROSITE" id="PS51904">
    <property type="entry name" value="GLYCOSYL_HYDROL_F25_2"/>
    <property type="match status" value="1"/>
</dbReference>
<dbReference type="GO" id="GO:0016998">
    <property type="term" value="P:cell wall macromolecule catabolic process"/>
    <property type="evidence" value="ECO:0007669"/>
    <property type="project" value="InterPro"/>
</dbReference>
<reference evidence="4" key="1">
    <citation type="submission" date="2022-03" db="EMBL/GenBank/DDBJ databases">
        <authorList>
            <person name="Lindestad O."/>
        </authorList>
    </citation>
    <scope>NUCLEOTIDE SEQUENCE</scope>
</reference>
<dbReference type="GO" id="GO:0003796">
    <property type="term" value="F:lysozyme activity"/>
    <property type="evidence" value="ECO:0007669"/>
    <property type="project" value="InterPro"/>
</dbReference>
<comment type="similarity">
    <text evidence="1">Belongs to the glycosyl hydrolase 25 family.</text>
</comment>
<dbReference type="SMART" id="SM00641">
    <property type="entry name" value="Glyco_25"/>
    <property type="match status" value="1"/>
</dbReference>
<dbReference type="PANTHER" id="PTHR34135">
    <property type="entry name" value="LYSOZYME"/>
    <property type="match status" value="1"/>
</dbReference>
<evidence type="ECO:0000256" key="3">
    <source>
        <dbReference type="ARBA" id="ARBA00023295"/>
    </source>
</evidence>
<dbReference type="EMBL" id="CAKXAJ010009340">
    <property type="protein sequence ID" value="CAH2211147.1"/>
    <property type="molecule type" value="Genomic_DNA"/>
</dbReference>
<dbReference type="AlphaFoldDB" id="A0A8S4QHU2"/>
<evidence type="ECO:0000256" key="1">
    <source>
        <dbReference type="ARBA" id="ARBA00010646"/>
    </source>
</evidence>
<accession>A0A8S4QHU2</accession>
<dbReference type="InterPro" id="IPR017853">
    <property type="entry name" value="GH"/>
</dbReference>
<proteinExistence type="inferred from homology"/>
<evidence type="ECO:0000313" key="4">
    <source>
        <dbReference type="EMBL" id="CAH2211147.1"/>
    </source>
</evidence>
<dbReference type="InterPro" id="IPR018077">
    <property type="entry name" value="Glyco_hydro_fam25_subgr"/>
</dbReference>
<keyword evidence="2" id="KW-0378">Hydrolase</keyword>
<dbReference type="CDD" id="cd00599">
    <property type="entry name" value="GH25_muramidase"/>
    <property type="match status" value="1"/>
</dbReference>
<dbReference type="Proteomes" id="UP000838756">
    <property type="component" value="Unassembled WGS sequence"/>
</dbReference>
<dbReference type="GO" id="GO:0009253">
    <property type="term" value="P:peptidoglycan catabolic process"/>
    <property type="evidence" value="ECO:0007669"/>
    <property type="project" value="InterPro"/>
</dbReference>
<evidence type="ECO:0000256" key="2">
    <source>
        <dbReference type="ARBA" id="ARBA00022801"/>
    </source>
</evidence>
<protein>
    <submittedName>
        <fullName evidence="4">Jg21623 protein</fullName>
    </submittedName>
</protein>
<dbReference type="SUPFAM" id="SSF51445">
    <property type="entry name" value="(Trans)glycosidases"/>
    <property type="match status" value="1"/>
</dbReference>